<dbReference type="Gene3D" id="3.40.50.12780">
    <property type="entry name" value="N-terminal domain of ligase-like"/>
    <property type="match status" value="1"/>
</dbReference>
<dbReference type="Gene3D" id="3.30.300.30">
    <property type="match status" value="1"/>
</dbReference>
<keyword evidence="3" id="KW-1185">Reference proteome</keyword>
<evidence type="ECO:0000313" key="3">
    <source>
        <dbReference type="Proteomes" id="UP001529275"/>
    </source>
</evidence>
<dbReference type="NCBIfam" id="TIGR01733">
    <property type="entry name" value="AA-adenyl-dom"/>
    <property type="match status" value="1"/>
</dbReference>
<protein>
    <submittedName>
        <fullName evidence="2">Amino acid adenylation domain-containing protein</fullName>
    </submittedName>
</protein>
<dbReference type="EMBL" id="JAUDCK010000030">
    <property type="protein sequence ID" value="MDM8196310.1"/>
    <property type="molecule type" value="Genomic_DNA"/>
</dbReference>
<dbReference type="InterPro" id="IPR042099">
    <property type="entry name" value="ANL_N_sf"/>
</dbReference>
<name>A0ABT7UJI3_9FIRM</name>
<comment type="caution">
    <text evidence="2">The sequence shown here is derived from an EMBL/GenBank/DDBJ whole genome shotgun (WGS) entry which is preliminary data.</text>
</comment>
<proteinExistence type="predicted"/>
<accession>A0ABT7UJI3</accession>
<dbReference type="InterPro" id="IPR010071">
    <property type="entry name" value="AA_adenyl_dom"/>
</dbReference>
<sequence length="502" mass="57653">MYNVLDYLKESARKYPDKVAFADIDQSITYEELYRKAQEIGSALASKISIGQPVPIFMEKSVDTICLFFGVVYAGGFYVLLDMKQPQTRLNHIMKTLDSKMIVTSQKYIEALKKKQMESDVILLEDLYGHVNLKKLDSIASQHTDTMPLYTIFTSGSTGIPKGVCVAHRSVIDFIETFTKTFHINENDVIGNQAPWDFDVSVKDIYSTIKTGATMQIIPRQYFSIPTQLLDFLCEREVTTIIWAVSAVCIISTLKGFEYKVPHKISKVMFSGEVMPMKQLRIWQSYLPDTMYVNLYGPTEITCNCAYHIISQMDQDDVIPIGKAFQNEKVFLLDEHNQEVIIPDVLGEICVSGTAVSLGYYNNPQQTHQAFCQNPLNPYYREIIYRTGDLGYYNKQGELCFASRKDFQIKHMGHRIELGEIEKAMQHVETIQRACCLYENHKIIAFYDGDIERRELTRVLKKELPAFMIPNVFYKVHGFPLTKNGKIDRQKLKSMMKEDCNV</sequence>
<evidence type="ECO:0000259" key="1">
    <source>
        <dbReference type="Pfam" id="PF00501"/>
    </source>
</evidence>
<dbReference type="InterPro" id="IPR000873">
    <property type="entry name" value="AMP-dep_synth/lig_dom"/>
</dbReference>
<dbReference type="Proteomes" id="UP001529275">
    <property type="component" value="Unassembled WGS sequence"/>
</dbReference>
<reference evidence="3" key="1">
    <citation type="submission" date="2023-06" db="EMBL/GenBank/DDBJ databases">
        <title>Identification and characterization of horizontal gene transfer across gut microbiota members of farm animals based on homology search.</title>
        <authorList>
            <person name="Zeman M."/>
            <person name="Kubasova T."/>
            <person name="Jahodarova E."/>
            <person name="Nykrynova M."/>
            <person name="Rychlik I."/>
        </authorList>
    </citation>
    <scope>NUCLEOTIDE SEQUENCE [LARGE SCALE GENOMIC DNA]</scope>
    <source>
        <strain evidence="3">ET341</strain>
    </source>
</reference>
<evidence type="ECO:0000313" key="2">
    <source>
        <dbReference type="EMBL" id="MDM8196310.1"/>
    </source>
</evidence>
<feature type="domain" description="AMP-dependent synthetase/ligase" evidence="1">
    <location>
        <begin position="9"/>
        <end position="361"/>
    </location>
</feature>
<reference evidence="2 3" key="2">
    <citation type="submission" date="2023-06" db="EMBL/GenBank/DDBJ databases">
        <authorList>
            <person name="Zeman M."/>
            <person name="Kubasova T."/>
            <person name="Jahodarova E."/>
            <person name="Nykrynova M."/>
            <person name="Rychlik I."/>
        </authorList>
    </citation>
    <scope>NUCLEOTIDE SEQUENCE [LARGE SCALE GENOMIC DNA]</scope>
    <source>
        <strain evidence="2 3">ET341</strain>
    </source>
</reference>
<dbReference type="Pfam" id="PF00501">
    <property type="entry name" value="AMP-binding"/>
    <property type="match status" value="1"/>
</dbReference>
<organism evidence="2 3">
    <name type="scientific">Massilimicrobiota timonensis</name>
    <dbReference type="NCBI Taxonomy" id="1776392"/>
    <lineage>
        <taxon>Bacteria</taxon>
        <taxon>Bacillati</taxon>
        <taxon>Bacillota</taxon>
        <taxon>Erysipelotrichia</taxon>
        <taxon>Erysipelotrichales</taxon>
        <taxon>Erysipelotrichaceae</taxon>
        <taxon>Massilimicrobiota</taxon>
    </lineage>
</organism>
<dbReference type="InterPro" id="IPR045851">
    <property type="entry name" value="AMP-bd_C_sf"/>
</dbReference>
<dbReference type="CDD" id="cd05930">
    <property type="entry name" value="A_NRPS"/>
    <property type="match status" value="1"/>
</dbReference>
<dbReference type="PANTHER" id="PTHR45527">
    <property type="entry name" value="NONRIBOSOMAL PEPTIDE SYNTHETASE"/>
    <property type="match status" value="1"/>
</dbReference>
<gene>
    <name evidence="2" type="ORF">QUV98_08285</name>
</gene>
<dbReference type="RefSeq" id="WP_289527936.1">
    <property type="nucleotide sequence ID" value="NZ_JAUDCK010000030.1"/>
</dbReference>
<dbReference type="PANTHER" id="PTHR45527:SF1">
    <property type="entry name" value="FATTY ACID SYNTHASE"/>
    <property type="match status" value="1"/>
</dbReference>
<dbReference type="SUPFAM" id="SSF56801">
    <property type="entry name" value="Acetyl-CoA synthetase-like"/>
    <property type="match status" value="1"/>
</dbReference>